<dbReference type="GO" id="GO:0005886">
    <property type="term" value="C:plasma membrane"/>
    <property type="evidence" value="ECO:0007669"/>
    <property type="project" value="UniProtKB-SubCell"/>
</dbReference>
<organism evidence="8 9">
    <name type="scientific">Azospirillum thiophilum</name>
    <dbReference type="NCBI Taxonomy" id="528244"/>
    <lineage>
        <taxon>Bacteria</taxon>
        <taxon>Pseudomonadati</taxon>
        <taxon>Pseudomonadota</taxon>
        <taxon>Alphaproteobacteria</taxon>
        <taxon>Rhodospirillales</taxon>
        <taxon>Azospirillaceae</taxon>
        <taxon>Azospirillum</taxon>
    </lineage>
</organism>
<proteinExistence type="predicted"/>
<dbReference type="EMBL" id="CP012405">
    <property type="protein sequence ID" value="ALG74530.1"/>
    <property type="molecule type" value="Genomic_DNA"/>
</dbReference>
<comment type="subcellular location">
    <subcellularLocation>
        <location evidence="1">Cell membrane</location>
        <topology evidence="1">Multi-pass membrane protein</topology>
    </subcellularLocation>
</comment>
<keyword evidence="3 6" id="KW-0812">Transmembrane</keyword>
<feature type="transmembrane region" description="Helical" evidence="6">
    <location>
        <begin position="46"/>
        <end position="68"/>
    </location>
</feature>
<accession>A0AAC8ZVW6</accession>
<sequence length="184" mass="18792">MDLSSASPPVILAGLALGWAAAEDLGRRIIPDTVPVLLVVLGIAPPVVHGAVPWSAIGAALVTFLALAWMHGRGWLGGGDVKLAAALVLLVGADDAAGFIMATALAGGVLSVVYAGGCLIARRLGLVRRLLRRFGPRRRLGGPARLLVEEVHRIATRHSVPYGVALAAGGMLALTNPSGGVAWP</sequence>
<protein>
    <recommendedName>
        <fullName evidence="7">Prepilin type IV endopeptidase peptidase domain-containing protein</fullName>
    </recommendedName>
</protein>
<dbReference type="AlphaFoldDB" id="A0AAC8ZVW6"/>
<evidence type="ECO:0000256" key="5">
    <source>
        <dbReference type="ARBA" id="ARBA00023136"/>
    </source>
</evidence>
<keyword evidence="2" id="KW-1003">Cell membrane</keyword>
<dbReference type="PANTHER" id="PTHR36506">
    <property type="entry name" value="PREFLAGELLIN PEPTIDASE"/>
    <property type="match status" value="1"/>
</dbReference>
<evidence type="ECO:0000256" key="6">
    <source>
        <dbReference type="SAM" id="Phobius"/>
    </source>
</evidence>
<gene>
    <name evidence="8" type="ORF">AL072_26270</name>
</gene>
<dbReference type="PANTHER" id="PTHR36506:SF1">
    <property type="entry name" value="PREFLAGELLIN PEPTIDASE"/>
    <property type="match status" value="1"/>
</dbReference>
<dbReference type="InterPro" id="IPR000045">
    <property type="entry name" value="Prepilin_IV_endopep_pep"/>
</dbReference>
<evidence type="ECO:0000313" key="8">
    <source>
        <dbReference type="EMBL" id="ALG74530.1"/>
    </source>
</evidence>
<evidence type="ECO:0000259" key="7">
    <source>
        <dbReference type="Pfam" id="PF01478"/>
    </source>
</evidence>
<evidence type="ECO:0000256" key="1">
    <source>
        <dbReference type="ARBA" id="ARBA00004651"/>
    </source>
</evidence>
<keyword evidence="4 6" id="KW-1133">Transmembrane helix</keyword>
<reference evidence="8 9" key="2">
    <citation type="journal article" date="2016" name="Genome Announc.">
        <title>Complete Genome Sequence of a Strain of Azospirillum thiophilum Isolated from a Sulfide Spring.</title>
        <authorList>
            <person name="Fomenkov A."/>
            <person name="Vincze T."/>
            <person name="Grabovich M."/>
            <person name="Anton B.P."/>
            <person name="Dubinina G."/>
            <person name="Orlova M."/>
            <person name="Belousova E."/>
            <person name="Roberts R.J."/>
        </authorList>
    </citation>
    <scope>NUCLEOTIDE SEQUENCE [LARGE SCALE GENOMIC DNA]</scope>
    <source>
        <strain evidence="8 9">BV-S</strain>
    </source>
</reference>
<keyword evidence="9" id="KW-1185">Reference proteome</keyword>
<dbReference type="Gene3D" id="1.20.120.1220">
    <property type="match status" value="1"/>
</dbReference>
<dbReference type="Proteomes" id="UP000069935">
    <property type="component" value="Chromosome 5"/>
</dbReference>
<feature type="domain" description="Prepilin type IV endopeptidase peptidase" evidence="7">
    <location>
        <begin position="13"/>
        <end position="111"/>
    </location>
</feature>
<feature type="transmembrane region" description="Helical" evidence="6">
    <location>
        <begin position="75"/>
        <end position="93"/>
    </location>
</feature>
<dbReference type="GO" id="GO:0004190">
    <property type="term" value="F:aspartic-type endopeptidase activity"/>
    <property type="evidence" value="ECO:0007669"/>
    <property type="project" value="InterPro"/>
</dbReference>
<feature type="transmembrane region" description="Helical" evidence="6">
    <location>
        <begin position="99"/>
        <end position="121"/>
    </location>
</feature>
<dbReference type="InterPro" id="IPR052218">
    <property type="entry name" value="Preflagellin_Peptidase"/>
</dbReference>
<dbReference type="RefSeq" id="WP_045585758.1">
    <property type="nucleotide sequence ID" value="NZ_CP012405.1"/>
</dbReference>
<evidence type="ECO:0000256" key="4">
    <source>
        <dbReference type="ARBA" id="ARBA00022989"/>
    </source>
</evidence>
<evidence type="ECO:0000313" key="9">
    <source>
        <dbReference type="Proteomes" id="UP000069935"/>
    </source>
</evidence>
<dbReference type="KEGG" id="ati:AL072_26270"/>
<evidence type="ECO:0000256" key="2">
    <source>
        <dbReference type="ARBA" id="ARBA00022475"/>
    </source>
</evidence>
<name>A0AAC8ZVW6_9PROT</name>
<evidence type="ECO:0000256" key="3">
    <source>
        <dbReference type="ARBA" id="ARBA00022692"/>
    </source>
</evidence>
<dbReference type="Pfam" id="PF01478">
    <property type="entry name" value="Peptidase_A24"/>
    <property type="match status" value="1"/>
</dbReference>
<reference evidence="9" key="1">
    <citation type="submission" date="2015-08" db="EMBL/GenBank/DDBJ databases">
        <title>Complete Genome Sequence of Azospirillum thiophilum BV-S.</title>
        <authorList>
            <person name="Fomenkov A."/>
            <person name="Vincze T."/>
            <person name="Grabovich M."/>
            <person name="Dubinina G."/>
            <person name="Orlova M."/>
            <person name="Belousova E."/>
            <person name="Roberts R.J."/>
        </authorList>
    </citation>
    <scope>NUCLEOTIDE SEQUENCE [LARGE SCALE GENOMIC DNA]</scope>
    <source>
        <strain evidence="9">BV-S</strain>
    </source>
</reference>
<keyword evidence="5 6" id="KW-0472">Membrane</keyword>